<feature type="compositionally biased region" description="Basic and acidic residues" evidence="1">
    <location>
        <begin position="132"/>
        <end position="150"/>
    </location>
</feature>
<feature type="compositionally biased region" description="Low complexity" evidence="1">
    <location>
        <begin position="30"/>
        <end position="50"/>
    </location>
</feature>
<feature type="compositionally biased region" description="Basic residues" evidence="1">
    <location>
        <begin position="67"/>
        <end position="77"/>
    </location>
</feature>
<dbReference type="AlphaFoldDB" id="A0A9W6YNE8"/>
<proteinExistence type="predicted"/>
<feature type="compositionally biased region" description="Basic and acidic residues" evidence="1">
    <location>
        <begin position="226"/>
        <end position="242"/>
    </location>
</feature>
<reference evidence="2" key="1">
    <citation type="submission" date="2023-04" db="EMBL/GenBank/DDBJ databases">
        <title>Phytophthora fragariaefolia NBRC 109709.</title>
        <authorList>
            <person name="Ichikawa N."/>
            <person name="Sato H."/>
            <person name="Tonouchi N."/>
        </authorList>
    </citation>
    <scope>NUCLEOTIDE SEQUENCE</scope>
    <source>
        <strain evidence="2">NBRC 109709</strain>
    </source>
</reference>
<sequence length="260" mass="27457">MDAFVVRVSVAPVRGAPTRDRGGRRRRRGAQAAGAATAQAPGGRRVVPAAARREARRQAGGGEPRAARRWGQSRRQHPAAPQAAAGGSGSGAAGHCSEPGLDGRTGLTTCSLCGVQVGVRFSSGSGSDADEEWHSGGDTAHSDRRDRQEHKSCCCESESLATAIGDLSRQLCEMSSALMGKMSSMESRLGRLENQLQGIQAAVEDQRAEAESNSSRSSTAANYPIIRDDGSSADRNDTRRNLSAEPPCAWPPQPSVFERY</sequence>
<organism evidence="2 3">
    <name type="scientific">Phytophthora fragariaefolia</name>
    <dbReference type="NCBI Taxonomy" id="1490495"/>
    <lineage>
        <taxon>Eukaryota</taxon>
        <taxon>Sar</taxon>
        <taxon>Stramenopiles</taxon>
        <taxon>Oomycota</taxon>
        <taxon>Peronosporomycetes</taxon>
        <taxon>Peronosporales</taxon>
        <taxon>Peronosporaceae</taxon>
        <taxon>Phytophthora</taxon>
    </lineage>
</organism>
<feature type="region of interest" description="Disordered" evidence="1">
    <location>
        <begin position="203"/>
        <end position="260"/>
    </location>
</feature>
<dbReference type="EMBL" id="BSXT01018977">
    <property type="protein sequence ID" value="GMG17090.1"/>
    <property type="molecule type" value="Genomic_DNA"/>
</dbReference>
<feature type="compositionally biased region" description="Low complexity" evidence="1">
    <location>
        <begin position="211"/>
        <end position="222"/>
    </location>
</feature>
<evidence type="ECO:0000313" key="2">
    <source>
        <dbReference type="EMBL" id="GMG17090.1"/>
    </source>
</evidence>
<gene>
    <name evidence="2" type="ORF">Pfra01_003000900</name>
</gene>
<keyword evidence="3" id="KW-1185">Reference proteome</keyword>
<name>A0A9W6YNE8_9STRA</name>
<evidence type="ECO:0000313" key="3">
    <source>
        <dbReference type="Proteomes" id="UP001165121"/>
    </source>
</evidence>
<feature type="region of interest" description="Disordered" evidence="1">
    <location>
        <begin position="1"/>
        <end position="97"/>
    </location>
</feature>
<feature type="region of interest" description="Disordered" evidence="1">
    <location>
        <begin position="124"/>
        <end position="150"/>
    </location>
</feature>
<dbReference type="Proteomes" id="UP001165121">
    <property type="component" value="Unassembled WGS sequence"/>
</dbReference>
<dbReference type="OrthoDB" id="259598at2759"/>
<accession>A0A9W6YNE8</accession>
<comment type="caution">
    <text evidence="2">The sequence shown here is derived from an EMBL/GenBank/DDBJ whole genome shotgun (WGS) entry which is preliminary data.</text>
</comment>
<protein>
    <submittedName>
        <fullName evidence="2">Unnamed protein product</fullName>
    </submittedName>
</protein>
<evidence type="ECO:0000256" key="1">
    <source>
        <dbReference type="SAM" id="MobiDB-lite"/>
    </source>
</evidence>